<name>A0ABP8GGE0_9BACT</name>
<dbReference type="RefSeq" id="WP_345254017.1">
    <property type="nucleotide sequence ID" value="NZ_BAABGY010000005.1"/>
</dbReference>
<proteinExistence type="predicted"/>
<keyword evidence="1" id="KW-0732">Signal</keyword>
<protein>
    <submittedName>
        <fullName evidence="2">Uncharacterized protein</fullName>
    </submittedName>
</protein>
<evidence type="ECO:0000256" key="1">
    <source>
        <dbReference type="SAM" id="SignalP"/>
    </source>
</evidence>
<feature type="signal peptide" evidence="1">
    <location>
        <begin position="1"/>
        <end position="18"/>
    </location>
</feature>
<feature type="chain" id="PRO_5047246922" evidence="1">
    <location>
        <begin position="19"/>
        <end position="196"/>
    </location>
</feature>
<dbReference type="EMBL" id="BAABGY010000005">
    <property type="protein sequence ID" value="GAA4323832.1"/>
    <property type="molecule type" value="Genomic_DNA"/>
</dbReference>
<evidence type="ECO:0000313" key="3">
    <source>
        <dbReference type="Proteomes" id="UP001501725"/>
    </source>
</evidence>
<keyword evidence="3" id="KW-1185">Reference proteome</keyword>
<accession>A0ABP8GGE0</accession>
<sequence>MKKLLTACILLWSGVTYAQPSQQLASAALRYFIALPYGKTTTAFLQELAADTSLIVDPKESAERFRARFRSNRLFPEADSAGIQYGRNGTYWKNRSTGATYRGTSYNSLIQVYRVPKDRFTWKEWKDRCMTIVRDLGSVTNRKDLNLITDLKVRGFTFSDREFRTNDINIRFGEAAHSDHWFFLIELMHEPPVQQP</sequence>
<dbReference type="Proteomes" id="UP001501725">
    <property type="component" value="Unassembled WGS sequence"/>
</dbReference>
<organism evidence="2 3">
    <name type="scientific">Flaviaesturariibacter amylovorans</name>
    <dbReference type="NCBI Taxonomy" id="1084520"/>
    <lineage>
        <taxon>Bacteria</taxon>
        <taxon>Pseudomonadati</taxon>
        <taxon>Bacteroidota</taxon>
        <taxon>Chitinophagia</taxon>
        <taxon>Chitinophagales</taxon>
        <taxon>Chitinophagaceae</taxon>
        <taxon>Flaviaestuariibacter</taxon>
    </lineage>
</organism>
<gene>
    <name evidence="2" type="ORF">GCM10023184_10830</name>
</gene>
<reference evidence="3" key="1">
    <citation type="journal article" date="2019" name="Int. J. Syst. Evol. Microbiol.">
        <title>The Global Catalogue of Microorganisms (GCM) 10K type strain sequencing project: providing services to taxonomists for standard genome sequencing and annotation.</title>
        <authorList>
            <consortium name="The Broad Institute Genomics Platform"/>
            <consortium name="The Broad Institute Genome Sequencing Center for Infectious Disease"/>
            <person name="Wu L."/>
            <person name="Ma J."/>
        </authorList>
    </citation>
    <scope>NUCLEOTIDE SEQUENCE [LARGE SCALE GENOMIC DNA]</scope>
    <source>
        <strain evidence="3">JCM 17919</strain>
    </source>
</reference>
<evidence type="ECO:0000313" key="2">
    <source>
        <dbReference type="EMBL" id="GAA4323832.1"/>
    </source>
</evidence>
<comment type="caution">
    <text evidence="2">The sequence shown here is derived from an EMBL/GenBank/DDBJ whole genome shotgun (WGS) entry which is preliminary data.</text>
</comment>